<sequence>MHHQCLAPIAVTDPLCWPTTKSPQVITLLGFRCREVLRGNNPVSPGFLLCGGRYLGALDPDEEDESELAWSLTETASESSQSVTCSADSVSEFASLDVALPMSSIGRLINGRRWLL</sequence>
<protein>
    <submittedName>
        <fullName evidence="1">Uncharacterized protein</fullName>
    </submittedName>
</protein>
<reference evidence="1" key="2">
    <citation type="submission" date="2020-11" db="EMBL/GenBank/DDBJ databases">
        <authorList>
            <person name="McCartney M.A."/>
            <person name="Auch B."/>
            <person name="Kono T."/>
            <person name="Mallez S."/>
            <person name="Becker A."/>
            <person name="Gohl D.M."/>
            <person name="Silverstein K.A.T."/>
            <person name="Koren S."/>
            <person name="Bechman K.B."/>
            <person name="Herman A."/>
            <person name="Abrahante J.E."/>
            <person name="Garbe J."/>
        </authorList>
    </citation>
    <scope>NUCLEOTIDE SEQUENCE</scope>
    <source>
        <strain evidence="1">Duluth1</strain>
        <tissue evidence="1">Whole animal</tissue>
    </source>
</reference>
<dbReference type="Proteomes" id="UP000828390">
    <property type="component" value="Unassembled WGS sequence"/>
</dbReference>
<accession>A0A9D3YQ97</accession>
<evidence type="ECO:0000313" key="1">
    <source>
        <dbReference type="EMBL" id="KAH3704106.1"/>
    </source>
</evidence>
<reference evidence="1" key="1">
    <citation type="journal article" date="2019" name="bioRxiv">
        <title>The Genome of the Zebra Mussel, Dreissena polymorpha: A Resource for Invasive Species Research.</title>
        <authorList>
            <person name="McCartney M.A."/>
            <person name="Auch B."/>
            <person name="Kono T."/>
            <person name="Mallez S."/>
            <person name="Zhang Y."/>
            <person name="Obille A."/>
            <person name="Becker A."/>
            <person name="Abrahante J.E."/>
            <person name="Garbe J."/>
            <person name="Badalamenti J.P."/>
            <person name="Herman A."/>
            <person name="Mangelson H."/>
            <person name="Liachko I."/>
            <person name="Sullivan S."/>
            <person name="Sone E.D."/>
            <person name="Koren S."/>
            <person name="Silverstein K.A.T."/>
            <person name="Beckman K.B."/>
            <person name="Gohl D.M."/>
        </authorList>
    </citation>
    <scope>NUCLEOTIDE SEQUENCE</scope>
    <source>
        <strain evidence="1">Duluth1</strain>
        <tissue evidence="1">Whole animal</tissue>
    </source>
</reference>
<comment type="caution">
    <text evidence="1">The sequence shown here is derived from an EMBL/GenBank/DDBJ whole genome shotgun (WGS) entry which is preliminary data.</text>
</comment>
<gene>
    <name evidence="1" type="ORF">DPMN_079161</name>
</gene>
<dbReference type="EMBL" id="JAIWYP010000015">
    <property type="protein sequence ID" value="KAH3704106.1"/>
    <property type="molecule type" value="Genomic_DNA"/>
</dbReference>
<proteinExistence type="predicted"/>
<keyword evidence="2" id="KW-1185">Reference proteome</keyword>
<organism evidence="1 2">
    <name type="scientific">Dreissena polymorpha</name>
    <name type="common">Zebra mussel</name>
    <name type="synonym">Mytilus polymorpha</name>
    <dbReference type="NCBI Taxonomy" id="45954"/>
    <lineage>
        <taxon>Eukaryota</taxon>
        <taxon>Metazoa</taxon>
        <taxon>Spiralia</taxon>
        <taxon>Lophotrochozoa</taxon>
        <taxon>Mollusca</taxon>
        <taxon>Bivalvia</taxon>
        <taxon>Autobranchia</taxon>
        <taxon>Heteroconchia</taxon>
        <taxon>Euheterodonta</taxon>
        <taxon>Imparidentia</taxon>
        <taxon>Neoheterodontei</taxon>
        <taxon>Myida</taxon>
        <taxon>Dreissenoidea</taxon>
        <taxon>Dreissenidae</taxon>
        <taxon>Dreissena</taxon>
    </lineage>
</organism>
<name>A0A9D3YQ97_DREPO</name>
<evidence type="ECO:0000313" key="2">
    <source>
        <dbReference type="Proteomes" id="UP000828390"/>
    </source>
</evidence>
<dbReference type="AlphaFoldDB" id="A0A9D3YQ97"/>